<gene>
    <name evidence="2" type="ORF">EOD43_07555</name>
</gene>
<protein>
    <submittedName>
        <fullName evidence="2">Uncharacterized protein</fullName>
    </submittedName>
</protein>
<dbReference type="AlphaFoldDB" id="A0A437M7Q0"/>
<feature type="compositionally biased region" description="Basic and acidic residues" evidence="1">
    <location>
        <begin position="1"/>
        <end position="12"/>
    </location>
</feature>
<dbReference type="OrthoDB" id="7584863at2"/>
<reference evidence="2 3" key="1">
    <citation type="submission" date="2019-01" db="EMBL/GenBank/DDBJ databases">
        <authorList>
            <person name="Chen W.-M."/>
        </authorList>
    </citation>
    <scope>NUCLEOTIDE SEQUENCE [LARGE SCALE GENOMIC DNA]</scope>
    <source>
        <strain evidence="2 3">CCP-7</strain>
    </source>
</reference>
<accession>A0A437M7Q0</accession>
<dbReference type="Proteomes" id="UP000282971">
    <property type="component" value="Unassembled WGS sequence"/>
</dbReference>
<proteinExistence type="predicted"/>
<comment type="caution">
    <text evidence="2">The sequence shown here is derived from an EMBL/GenBank/DDBJ whole genome shotgun (WGS) entry which is preliminary data.</text>
</comment>
<keyword evidence="3" id="KW-1185">Reference proteome</keyword>
<sequence>MADADPPRRKPDTGLIRPYRPRPPNFRAVFIRNGWAGPDGAIEEIFNTNWRCIRRWIDEEGRESLIRERAAHVRQNRIGSRRSDYVMGRKLRARQAAALTGQEE</sequence>
<feature type="region of interest" description="Disordered" evidence="1">
    <location>
        <begin position="1"/>
        <end position="20"/>
    </location>
</feature>
<organism evidence="2 3">
    <name type="scientific">Sphingomonas crocodyli</name>
    <dbReference type="NCBI Taxonomy" id="1979270"/>
    <lineage>
        <taxon>Bacteria</taxon>
        <taxon>Pseudomonadati</taxon>
        <taxon>Pseudomonadota</taxon>
        <taxon>Alphaproteobacteria</taxon>
        <taxon>Sphingomonadales</taxon>
        <taxon>Sphingomonadaceae</taxon>
        <taxon>Sphingomonas</taxon>
    </lineage>
</organism>
<evidence type="ECO:0000256" key="1">
    <source>
        <dbReference type="SAM" id="MobiDB-lite"/>
    </source>
</evidence>
<dbReference type="EMBL" id="SACN01000001">
    <property type="protein sequence ID" value="RVT93712.1"/>
    <property type="molecule type" value="Genomic_DNA"/>
</dbReference>
<evidence type="ECO:0000313" key="2">
    <source>
        <dbReference type="EMBL" id="RVT93712.1"/>
    </source>
</evidence>
<dbReference type="RefSeq" id="WP_127742598.1">
    <property type="nucleotide sequence ID" value="NZ_SACN01000001.1"/>
</dbReference>
<evidence type="ECO:0000313" key="3">
    <source>
        <dbReference type="Proteomes" id="UP000282971"/>
    </source>
</evidence>
<name>A0A437M7Q0_9SPHN</name>